<dbReference type="PANTHER" id="PTHR30561:SF1">
    <property type="entry name" value="MULTIDRUG TRANSPORTER EMRE"/>
    <property type="match status" value="1"/>
</dbReference>
<keyword evidence="4 8" id="KW-0812">Transmembrane</keyword>
<name>A0ABY9K352_9HYPH</name>
<keyword evidence="5 9" id="KW-1133">Transmembrane helix</keyword>
<evidence type="ECO:0000256" key="8">
    <source>
        <dbReference type="RuleBase" id="RU003942"/>
    </source>
</evidence>
<dbReference type="Gene3D" id="1.10.3730.20">
    <property type="match status" value="1"/>
</dbReference>
<protein>
    <submittedName>
        <fullName evidence="10">SMR family transporter</fullName>
    </submittedName>
</protein>
<dbReference type="SUPFAM" id="SSF103481">
    <property type="entry name" value="Multidrug resistance efflux transporter EmrE"/>
    <property type="match status" value="1"/>
</dbReference>
<feature type="transmembrane region" description="Helical" evidence="9">
    <location>
        <begin position="36"/>
        <end position="54"/>
    </location>
</feature>
<dbReference type="InterPro" id="IPR000390">
    <property type="entry name" value="Small_drug/metabolite_transptr"/>
</dbReference>
<dbReference type="PANTHER" id="PTHR30561">
    <property type="entry name" value="SMR FAMILY PROTON-DEPENDENT DRUG EFFLUX TRANSPORTER SUGE"/>
    <property type="match status" value="1"/>
</dbReference>
<evidence type="ECO:0000256" key="3">
    <source>
        <dbReference type="ARBA" id="ARBA00022475"/>
    </source>
</evidence>
<comment type="subcellular location">
    <subcellularLocation>
        <location evidence="1 8">Cell membrane</location>
        <topology evidence="1 8">Multi-pass membrane protein</topology>
    </subcellularLocation>
</comment>
<feature type="transmembrane region" description="Helical" evidence="9">
    <location>
        <begin position="89"/>
        <end position="107"/>
    </location>
</feature>
<dbReference type="RefSeq" id="WP_306158478.1">
    <property type="nucleotide sequence ID" value="NZ_CP132314.1"/>
</dbReference>
<dbReference type="Pfam" id="PF00893">
    <property type="entry name" value="Multi_Drug_Res"/>
    <property type="match status" value="1"/>
</dbReference>
<dbReference type="Proteomes" id="UP001225788">
    <property type="component" value="Chromosome"/>
</dbReference>
<evidence type="ECO:0000256" key="7">
    <source>
        <dbReference type="ARBA" id="ARBA00038032"/>
    </source>
</evidence>
<gene>
    <name evidence="10" type="ORF">Q9315_16620</name>
</gene>
<comment type="similarity">
    <text evidence="7 8">Belongs to the drug/metabolite transporter (DMT) superfamily. Small multidrug resistance (SMR) (TC 2.A.7.1) family.</text>
</comment>
<evidence type="ECO:0000256" key="1">
    <source>
        <dbReference type="ARBA" id="ARBA00004651"/>
    </source>
</evidence>
<sequence>MNPAIVYAVLVVAIVFEVLGTSAMQAAQHFTRPVPTMAMVVCYAIAFFFLSWSLRYVPVGIAYAIWSGLGIVLISLVGYFFFGQKLDPAALVGLGLIIAGVLVLNLFSKSTFH</sequence>
<proteinExistence type="inferred from homology"/>
<feature type="transmembrane region" description="Helical" evidence="9">
    <location>
        <begin position="6"/>
        <end position="24"/>
    </location>
</feature>
<keyword evidence="6 9" id="KW-0472">Membrane</keyword>
<keyword evidence="2" id="KW-0813">Transport</keyword>
<evidence type="ECO:0000256" key="2">
    <source>
        <dbReference type="ARBA" id="ARBA00022448"/>
    </source>
</evidence>
<evidence type="ECO:0000256" key="6">
    <source>
        <dbReference type="ARBA" id="ARBA00023136"/>
    </source>
</evidence>
<organism evidence="10 11">
    <name type="scientific">Shinella oryzae</name>
    <dbReference type="NCBI Taxonomy" id="2871820"/>
    <lineage>
        <taxon>Bacteria</taxon>
        <taxon>Pseudomonadati</taxon>
        <taxon>Pseudomonadota</taxon>
        <taxon>Alphaproteobacteria</taxon>
        <taxon>Hyphomicrobiales</taxon>
        <taxon>Rhizobiaceae</taxon>
        <taxon>Shinella</taxon>
    </lineage>
</organism>
<evidence type="ECO:0000313" key="10">
    <source>
        <dbReference type="EMBL" id="WLS03013.1"/>
    </source>
</evidence>
<dbReference type="InterPro" id="IPR037185">
    <property type="entry name" value="EmrE-like"/>
</dbReference>
<feature type="transmembrane region" description="Helical" evidence="9">
    <location>
        <begin position="60"/>
        <end position="82"/>
    </location>
</feature>
<keyword evidence="3" id="KW-1003">Cell membrane</keyword>
<keyword evidence="11" id="KW-1185">Reference proteome</keyword>
<reference evidence="10 11" key="1">
    <citation type="submission" date="2023-08" db="EMBL/GenBank/DDBJ databases">
        <title>Pathogen: clinical or host-associated sample.</title>
        <authorList>
            <person name="Hergert J."/>
            <person name="Casey R."/>
            <person name="Wagner J."/>
            <person name="Young E.L."/>
            <person name="Oakeson K.F."/>
        </authorList>
    </citation>
    <scope>NUCLEOTIDE SEQUENCE [LARGE SCALE GENOMIC DNA]</scope>
    <source>
        <strain evidence="10 11">UPHL-collab-2</strain>
    </source>
</reference>
<accession>A0ABY9K352</accession>
<dbReference type="EMBL" id="CP132314">
    <property type="protein sequence ID" value="WLS03013.1"/>
    <property type="molecule type" value="Genomic_DNA"/>
</dbReference>
<evidence type="ECO:0000313" key="11">
    <source>
        <dbReference type="Proteomes" id="UP001225788"/>
    </source>
</evidence>
<evidence type="ECO:0000256" key="4">
    <source>
        <dbReference type="ARBA" id="ARBA00022692"/>
    </source>
</evidence>
<dbReference type="InterPro" id="IPR045324">
    <property type="entry name" value="Small_multidrug_res"/>
</dbReference>
<evidence type="ECO:0000256" key="5">
    <source>
        <dbReference type="ARBA" id="ARBA00022989"/>
    </source>
</evidence>
<evidence type="ECO:0000256" key="9">
    <source>
        <dbReference type="SAM" id="Phobius"/>
    </source>
</evidence>